<comment type="caution">
    <text evidence="1">The sequence shown here is derived from an EMBL/GenBank/DDBJ whole genome shotgun (WGS) entry which is preliminary data.</text>
</comment>
<name>A0A644ULI8_9ZZZZ</name>
<sequence length="232" mass="26823">MENLFEEKLQLWLEKVVEQCNTLGEKINLDYYPFQCAKSSLKKNVDLLIIGANPGGQNPFKKRNTEQLFNSVDGINNAYIGEANNDRWKINKPILEIFKEPKLYSVLEKAIVMNTVYFGTVKAIDLSTRKEAIECCKELTKEFIYEIIRPKAVLILGLKNAPNWLGIKYSTTTDSILRTTNNLTGLVMKVNHNNIPHYIIHHTSMNFKFNSGENLDLKREIFQKEFETILKF</sequence>
<proteinExistence type="predicted"/>
<dbReference type="AlphaFoldDB" id="A0A644ULI8"/>
<gene>
    <name evidence="1" type="ORF">SDC9_25696</name>
</gene>
<dbReference type="EMBL" id="VSSQ01000130">
    <property type="protein sequence ID" value="MPL79810.1"/>
    <property type="molecule type" value="Genomic_DNA"/>
</dbReference>
<organism evidence="1">
    <name type="scientific">bioreactor metagenome</name>
    <dbReference type="NCBI Taxonomy" id="1076179"/>
    <lineage>
        <taxon>unclassified sequences</taxon>
        <taxon>metagenomes</taxon>
        <taxon>ecological metagenomes</taxon>
    </lineage>
</organism>
<evidence type="ECO:0000313" key="1">
    <source>
        <dbReference type="EMBL" id="MPL79810.1"/>
    </source>
</evidence>
<reference evidence="1" key="1">
    <citation type="submission" date="2019-08" db="EMBL/GenBank/DDBJ databases">
        <authorList>
            <person name="Kucharzyk K."/>
            <person name="Murdoch R.W."/>
            <person name="Higgins S."/>
            <person name="Loffler F."/>
        </authorList>
    </citation>
    <scope>NUCLEOTIDE SEQUENCE</scope>
</reference>
<evidence type="ECO:0008006" key="2">
    <source>
        <dbReference type="Google" id="ProtNLM"/>
    </source>
</evidence>
<protein>
    <recommendedName>
        <fullName evidence="2">Uracil-DNA glycosylase-like domain-containing protein</fullName>
    </recommendedName>
</protein>
<accession>A0A644ULI8</accession>